<keyword evidence="2" id="KW-0472">Membrane</keyword>
<keyword evidence="5" id="KW-0393">Immunoglobulin domain</keyword>
<evidence type="ECO:0000256" key="1">
    <source>
        <dbReference type="ARBA" id="ARBA00004479"/>
    </source>
</evidence>
<feature type="domain" description="Ig-like" evidence="6">
    <location>
        <begin position="1"/>
        <end position="37"/>
    </location>
</feature>
<dbReference type="Gene3D" id="2.60.40.10">
    <property type="entry name" value="Immunoglobulins"/>
    <property type="match status" value="2"/>
</dbReference>
<keyword evidence="3" id="KW-1015">Disulfide bond</keyword>
<dbReference type="PANTHER" id="PTHR11640">
    <property type="entry name" value="NEPHRIN"/>
    <property type="match status" value="1"/>
</dbReference>
<feature type="domain" description="Ig-like" evidence="6">
    <location>
        <begin position="48"/>
        <end position="132"/>
    </location>
</feature>
<dbReference type="GO" id="GO:0005911">
    <property type="term" value="C:cell-cell junction"/>
    <property type="evidence" value="ECO:0007669"/>
    <property type="project" value="TreeGrafter"/>
</dbReference>
<dbReference type="InterPro" id="IPR007110">
    <property type="entry name" value="Ig-like_dom"/>
</dbReference>
<proteinExistence type="predicted"/>
<protein>
    <submittedName>
        <fullName evidence="8">Protein amalgam-like</fullName>
    </submittedName>
</protein>
<dbReference type="InParanoid" id="A0A6P8HW33"/>
<evidence type="ECO:0000256" key="3">
    <source>
        <dbReference type="ARBA" id="ARBA00023157"/>
    </source>
</evidence>
<dbReference type="PANTHER" id="PTHR11640:SF164">
    <property type="entry name" value="MAM DOMAIN-CONTAINING GLYCOSYLPHOSPHATIDYLINOSITOL ANCHOR PROTEIN 1"/>
    <property type="match status" value="1"/>
</dbReference>
<name>A0A6P8HW33_ACTTE</name>
<dbReference type="SUPFAM" id="SSF48726">
    <property type="entry name" value="Immunoglobulin"/>
    <property type="match status" value="2"/>
</dbReference>
<dbReference type="GeneID" id="116293506"/>
<reference evidence="8" key="1">
    <citation type="submission" date="2025-08" db="UniProtKB">
        <authorList>
            <consortium name="RefSeq"/>
        </authorList>
    </citation>
    <scope>IDENTIFICATION</scope>
    <source>
        <tissue evidence="8">Tentacle</tissue>
    </source>
</reference>
<dbReference type="Pfam" id="PF13927">
    <property type="entry name" value="Ig_3"/>
    <property type="match status" value="1"/>
</dbReference>
<dbReference type="InterPro" id="IPR013783">
    <property type="entry name" value="Ig-like_fold"/>
</dbReference>
<dbReference type="InterPro" id="IPR003598">
    <property type="entry name" value="Ig_sub2"/>
</dbReference>
<feature type="non-terminal residue" evidence="8">
    <location>
        <position position="147"/>
    </location>
</feature>
<keyword evidence="4" id="KW-0325">Glycoprotein</keyword>
<dbReference type="OrthoDB" id="5985926at2759"/>
<dbReference type="GO" id="GO:0098609">
    <property type="term" value="P:cell-cell adhesion"/>
    <property type="evidence" value="ECO:0007669"/>
    <property type="project" value="TreeGrafter"/>
</dbReference>
<dbReference type="FunFam" id="2.60.40.10:FF:000032">
    <property type="entry name" value="palladin isoform X1"/>
    <property type="match status" value="1"/>
</dbReference>
<gene>
    <name evidence="8" type="primary">LOC116293506</name>
</gene>
<dbReference type="GO" id="GO:0050839">
    <property type="term" value="F:cell adhesion molecule binding"/>
    <property type="evidence" value="ECO:0007669"/>
    <property type="project" value="TreeGrafter"/>
</dbReference>
<dbReference type="KEGG" id="aten:116293506"/>
<evidence type="ECO:0000313" key="8">
    <source>
        <dbReference type="RefSeq" id="XP_031556797.1"/>
    </source>
</evidence>
<organism evidence="7 8">
    <name type="scientific">Actinia tenebrosa</name>
    <name type="common">Australian red waratah sea anemone</name>
    <dbReference type="NCBI Taxonomy" id="6105"/>
    <lineage>
        <taxon>Eukaryota</taxon>
        <taxon>Metazoa</taxon>
        <taxon>Cnidaria</taxon>
        <taxon>Anthozoa</taxon>
        <taxon>Hexacorallia</taxon>
        <taxon>Actiniaria</taxon>
        <taxon>Actiniidae</taxon>
        <taxon>Actinia</taxon>
    </lineage>
</organism>
<accession>A0A6P8HW33</accession>
<dbReference type="Proteomes" id="UP000515163">
    <property type="component" value="Unplaced"/>
</dbReference>
<dbReference type="InterPro" id="IPR051275">
    <property type="entry name" value="Cell_adhesion_signaling"/>
</dbReference>
<dbReference type="InterPro" id="IPR003599">
    <property type="entry name" value="Ig_sub"/>
</dbReference>
<evidence type="ECO:0000256" key="5">
    <source>
        <dbReference type="ARBA" id="ARBA00023319"/>
    </source>
</evidence>
<dbReference type="PROSITE" id="PS50835">
    <property type="entry name" value="IG_LIKE"/>
    <property type="match status" value="2"/>
</dbReference>
<dbReference type="SMART" id="SM00409">
    <property type="entry name" value="IG"/>
    <property type="match status" value="1"/>
</dbReference>
<dbReference type="AlphaFoldDB" id="A0A6P8HW33"/>
<dbReference type="GO" id="GO:0005886">
    <property type="term" value="C:plasma membrane"/>
    <property type="evidence" value="ECO:0007669"/>
    <property type="project" value="TreeGrafter"/>
</dbReference>
<evidence type="ECO:0000256" key="2">
    <source>
        <dbReference type="ARBA" id="ARBA00023136"/>
    </source>
</evidence>
<evidence type="ECO:0000313" key="7">
    <source>
        <dbReference type="Proteomes" id="UP000515163"/>
    </source>
</evidence>
<keyword evidence="7" id="KW-1185">Reference proteome</keyword>
<dbReference type="SMART" id="SM00408">
    <property type="entry name" value="IGc2"/>
    <property type="match status" value="1"/>
</dbReference>
<evidence type="ECO:0000259" key="6">
    <source>
        <dbReference type="PROSITE" id="PS50835"/>
    </source>
</evidence>
<dbReference type="RefSeq" id="XP_031556797.1">
    <property type="nucleotide sequence ID" value="XM_031700937.1"/>
</dbReference>
<evidence type="ECO:0000256" key="4">
    <source>
        <dbReference type="ARBA" id="ARBA00023180"/>
    </source>
</evidence>
<comment type="subcellular location">
    <subcellularLocation>
        <location evidence="1">Membrane</location>
        <topology evidence="1">Single-pass type I membrane protein</topology>
    </subcellularLocation>
</comment>
<dbReference type="InterPro" id="IPR036179">
    <property type="entry name" value="Ig-like_dom_sf"/>
</dbReference>
<sequence length="147" mass="15637">MSTGTGSATLRIPNIRRDQNGTYECQAGNNPNERPVTLQAMVAVCYPPHITVAPPNITVVQGDEIVLSCTADGYPPPSISWTKADGVIKAGHTVAGGTLRIPDAIKTDAAKYICTAKNTYDSREHTDSATATVIVKCNLCNAKSKYE</sequence>